<feature type="compositionally biased region" description="Low complexity" evidence="1">
    <location>
        <begin position="24"/>
        <end position="44"/>
    </location>
</feature>
<dbReference type="Proteomes" id="UP000008068">
    <property type="component" value="Unassembled WGS sequence"/>
</dbReference>
<feature type="region of interest" description="Disordered" evidence="1">
    <location>
        <begin position="1"/>
        <end position="82"/>
    </location>
</feature>
<evidence type="ECO:0000313" key="3">
    <source>
        <dbReference type="Proteomes" id="UP000008068"/>
    </source>
</evidence>
<proteinExistence type="predicted"/>
<dbReference type="EMBL" id="GL379800">
    <property type="protein sequence ID" value="EGT35679.1"/>
    <property type="molecule type" value="Genomic_DNA"/>
</dbReference>
<keyword evidence="3" id="KW-1185">Reference proteome</keyword>
<feature type="region of interest" description="Disordered" evidence="1">
    <location>
        <begin position="127"/>
        <end position="155"/>
    </location>
</feature>
<dbReference type="AlphaFoldDB" id="G0MLL3"/>
<name>G0MLL3_CAEBE</name>
<dbReference type="HOGENOM" id="CLU_1697050_0_0_1"/>
<gene>
    <name evidence="2" type="ORF">CAEBREN_14517</name>
</gene>
<protein>
    <submittedName>
        <fullName evidence="2">Uncharacterized protein</fullName>
    </submittedName>
</protein>
<dbReference type="InParanoid" id="G0MLL3"/>
<sequence length="155" mass="17824">MSYQLPKITDQDLEITYSRKKKSSSCSTTSTSSTSSSNDSGISKRLPTATPVDFMTKRRTMPSKFCPKAKPPTMQYQPLKINESKAPKIPYISRPLRHMPKMPLVDPEINMEAFRTYRKMEFEKAQAAKANGGYEEPPTKKRTQAKRKEFWELNH</sequence>
<dbReference type="eggNOG" id="ENOG502TKGH">
    <property type="taxonomic scope" value="Eukaryota"/>
</dbReference>
<organism evidence="3">
    <name type="scientific">Caenorhabditis brenneri</name>
    <name type="common">Nematode worm</name>
    <dbReference type="NCBI Taxonomy" id="135651"/>
    <lineage>
        <taxon>Eukaryota</taxon>
        <taxon>Metazoa</taxon>
        <taxon>Ecdysozoa</taxon>
        <taxon>Nematoda</taxon>
        <taxon>Chromadorea</taxon>
        <taxon>Rhabditida</taxon>
        <taxon>Rhabditina</taxon>
        <taxon>Rhabditomorpha</taxon>
        <taxon>Rhabditoidea</taxon>
        <taxon>Rhabditidae</taxon>
        <taxon>Peloderinae</taxon>
        <taxon>Caenorhabditis</taxon>
    </lineage>
</organism>
<feature type="compositionally biased region" description="Basic and acidic residues" evidence="1">
    <location>
        <begin position="146"/>
        <end position="155"/>
    </location>
</feature>
<evidence type="ECO:0000256" key="1">
    <source>
        <dbReference type="SAM" id="MobiDB-lite"/>
    </source>
</evidence>
<evidence type="ECO:0000313" key="2">
    <source>
        <dbReference type="EMBL" id="EGT35679.1"/>
    </source>
</evidence>
<accession>G0MLL3</accession>
<reference evidence="3" key="1">
    <citation type="submission" date="2011-07" db="EMBL/GenBank/DDBJ databases">
        <authorList>
            <consortium name="Caenorhabditis brenneri Sequencing and Analysis Consortium"/>
            <person name="Wilson R.K."/>
        </authorList>
    </citation>
    <scope>NUCLEOTIDE SEQUENCE [LARGE SCALE GENOMIC DNA]</scope>
    <source>
        <strain evidence="3">PB2801</strain>
    </source>
</reference>